<evidence type="ECO:0000259" key="2">
    <source>
        <dbReference type="PROSITE" id="PS50968"/>
    </source>
</evidence>
<dbReference type="EMBL" id="JAEHFJ010000002">
    <property type="protein sequence ID" value="MBJ2173336.1"/>
    <property type="molecule type" value="Genomic_DNA"/>
</dbReference>
<dbReference type="CDD" id="cd06850">
    <property type="entry name" value="biotinyl_domain"/>
    <property type="match status" value="1"/>
</dbReference>
<accession>A0ABS0WMZ9</accession>
<keyword evidence="1" id="KW-0092">Biotin</keyword>
<proteinExistence type="predicted"/>
<dbReference type="Proteomes" id="UP000623301">
    <property type="component" value="Unassembled WGS sequence"/>
</dbReference>
<evidence type="ECO:0000313" key="3">
    <source>
        <dbReference type="EMBL" id="MBJ2173336.1"/>
    </source>
</evidence>
<reference evidence="3 4" key="1">
    <citation type="submission" date="2020-12" db="EMBL/GenBank/DDBJ databases">
        <title>Aureibaculum luteum sp. nov. and Aureibaculum flavum sp. nov., novel members of the family Flavobacteriaceae isolated from Antarctic intertidal sediments.</title>
        <authorList>
            <person name="He X."/>
            <person name="Zhang X."/>
        </authorList>
    </citation>
    <scope>NUCLEOTIDE SEQUENCE [LARGE SCALE GENOMIC DNA]</scope>
    <source>
        <strain evidence="3 4">A20</strain>
    </source>
</reference>
<dbReference type="RefSeq" id="WP_198840147.1">
    <property type="nucleotide sequence ID" value="NZ_JAEHFJ010000002.1"/>
</dbReference>
<dbReference type="InterPro" id="IPR050709">
    <property type="entry name" value="Biotin_Carboxyl_Carrier/Decarb"/>
</dbReference>
<name>A0ABS0WMZ9_9FLAO</name>
<dbReference type="InterPro" id="IPR000089">
    <property type="entry name" value="Biotin_lipoyl"/>
</dbReference>
<dbReference type="Pfam" id="PF00364">
    <property type="entry name" value="Biotin_lipoyl"/>
    <property type="match status" value="1"/>
</dbReference>
<comment type="caution">
    <text evidence="3">The sequence shown here is derived from an EMBL/GenBank/DDBJ whole genome shotgun (WGS) entry which is preliminary data.</text>
</comment>
<dbReference type="InterPro" id="IPR001882">
    <property type="entry name" value="Biotin_BS"/>
</dbReference>
<dbReference type="PROSITE" id="PS50968">
    <property type="entry name" value="BIOTINYL_LIPOYL"/>
    <property type="match status" value="1"/>
</dbReference>
<evidence type="ECO:0000256" key="1">
    <source>
        <dbReference type="ARBA" id="ARBA00023267"/>
    </source>
</evidence>
<dbReference type="PROSITE" id="PS00188">
    <property type="entry name" value="BIOTIN"/>
    <property type="match status" value="1"/>
</dbReference>
<dbReference type="Gene3D" id="2.40.50.100">
    <property type="match status" value="1"/>
</dbReference>
<protein>
    <submittedName>
        <fullName evidence="3">Acetyl-CoA carboxylase biotin carboxyl carrier protein subunit</fullName>
    </submittedName>
</protein>
<feature type="domain" description="Lipoyl-binding" evidence="2">
    <location>
        <begin position="79"/>
        <end position="161"/>
    </location>
</feature>
<gene>
    <name evidence="3" type="ORF">JBL43_03755</name>
</gene>
<dbReference type="InterPro" id="IPR011053">
    <property type="entry name" value="Single_hybrid_motif"/>
</dbReference>
<dbReference type="SUPFAM" id="SSF51230">
    <property type="entry name" value="Single hybrid motif"/>
    <property type="match status" value="1"/>
</dbReference>
<dbReference type="PANTHER" id="PTHR45266">
    <property type="entry name" value="OXALOACETATE DECARBOXYLASE ALPHA CHAIN"/>
    <property type="match status" value="1"/>
</dbReference>
<keyword evidence="4" id="KW-1185">Reference proteome</keyword>
<sequence length="162" mass="18158">MNTIYNTKVNESIEIDINANEIASLDVIEIDKDKYHVLQSNKSYEIEVITSDFVKKQYVIKVNNNKFIVDINDHLNQLIDNMGLALSSSKNVDSIKAPMPGLILDVHVKEGQEVKEDEALLVLEAMKMENVITSPHNGIIKSVNAIKGNTVEKGFLLIEFDS</sequence>
<dbReference type="PANTHER" id="PTHR45266:SF3">
    <property type="entry name" value="OXALOACETATE DECARBOXYLASE ALPHA CHAIN"/>
    <property type="match status" value="1"/>
</dbReference>
<evidence type="ECO:0000313" key="4">
    <source>
        <dbReference type="Proteomes" id="UP000623301"/>
    </source>
</evidence>
<organism evidence="3 4">
    <name type="scientific">Aureibaculum flavum</name>
    <dbReference type="NCBI Taxonomy" id="2795986"/>
    <lineage>
        <taxon>Bacteria</taxon>
        <taxon>Pseudomonadati</taxon>
        <taxon>Bacteroidota</taxon>
        <taxon>Flavobacteriia</taxon>
        <taxon>Flavobacteriales</taxon>
        <taxon>Flavobacteriaceae</taxon>
        <taxon>Aureibaculum</taxon>
    </lineage>
</organism>